<sequence length="598" mass="64815">MAEETLTDNERDISPDSVFLTFSSHFHSLFSSSSASVDRSSSASSAATTTTTSLHIGGGDSGVGPDLRRADSNKIPAVNNNNNKNSLLCKKVEKAKVHLEDDNNVLLQHNHPLNDDEIYALDSGRSSFSLALKECQERRSRSEALARKLDRRRPASLDLNNNSNNSVSNINTCTINVISSSPRLGAMMKKNTITTKKSGNFPSPGTPNYRGVGGNAVNKGWSSERVAMPANGNRRQVGAALLPLNNNGRVLPSKWEDAERWIFSPVAGDGGGGGGSGRPSSCQQQHVVRRPKAKSGPLGAPGLAYYSMYSPALPMYEGGNMGVQRGGSPFSAGVMMAEGWSFRAGDAGGRGFGSSVEPCIARSMSVHGCTDLVCQGSLTSSQDEKNDDVKDSANSVSRAVSRRDMATQMSPEGSCHSSPRRISYSPSTPSILPIVEVQSYCSSKSEVRDVQIDERVTVTRWSKKHKGRAPVKGSEDVNEWRLKAIEPCSSSWEMSESVKSLSKSRREEAKITAWENLQKAKAEAAIRKLEMKLEKKRSSSIDKIMKKLRSAQKKAQEMRSAVLTSRSQQVSKPDNNAISLRRTRQMGSLSGCFTCHAF</sequence>
<feature type="region of interest" description="Disordered" evidence="3">
    <location>
        <begin position="266"/>
        <end position="295"/>
    </location>
</feature>
<comment type="caution">
    <text evidence="5">The sequence shown here is derived from an EMBL/GenBank/DDBJ whole genome shotgun (WGS) entry which is preliminary data.</text>
</comment>
<keyword evidence="6" id="KW-1185">Reference proteome</keyword>
<dbReference type="Pfam" id="PF03763">
    <property type="entry name" value="Remorin_C"/>
    <property type="match status" value="1"/>
</dbReference>
<feature type="compositionally biased region" description="Gly residues" evidence="3">
    <location>
        <begin position="268"/>
        <end position="277"/>
    </location>
</feature>
<name>A0AAW1NDW3_SAPOF</name>
<evidence type="ECO:0000313" key="6">
    <source>
        <dbReference type="Proteomes" id="UP001443914"/>
    </source>
</evidence>
<protein>
    <recommendedName>
        <fullName evidence="4">Remorin C-terminal domain-containing protein</fullName>
    </recommendedName>
</protein>
<dbReference type="EMBL" id="JBDFQZ010000001">
    <property type="protein sequence ID" value="KAK9756467.1"/>
    <property type="molecule type" value="Genomic_DNA"/>
</dbReference>
<evidence type="ECO:0000256" key="2">
    <source>
        <dbReference type="SAM" id="Coils"/>
    </source>
</evidence>
<gene>
    <name evidence="5" type="ORF">RND81_01G099900</name>
</gene>
<evidence type="ECO:0000256" key="3">
    <source>
        <dbReference type="SAM" id="MobiDB-lite"/>
    </source>
</evidence>
<feature type="region of interest" description="Disordered" evidence="3">
    <location>
        <begin position="379"/>
        <end position="422"/>
    </location>
</feature>
<dbReference type="PANTHER" id="PTHR31471">
    <property type="entry name" value="OS02G0116800 PROTEIN"/>
    <property type="match status" value="1"/>
</dbReference>
<dbReference type="PANTHER" id="PTHR31471:SF13">
    <property type="entry name" value="REMORIN FAMILY PROTEIN"/>
    <property type="match status" value="1"/>
</dbReference>
<keyword evidence="2" id="KW-0175">Coiled coil</keyword>
<evidence type="ECO:0000313" key="5">
    <source>
        <dbReference type="EMBL" id="KAK9756467.1"/>
    </source>
</evidence>
<feature type="region of interest" description="Disordered" evidence="3">
    <location>
        <begin position="47"/>
        <end position="82"/>
    </location>
</feature>
<feature type="domain" description="Remorin C-terminal" evidence="4">
    <location>
        <begin position="489"/>
        <end position="586"/>
    </location>
</feature>
<reference evidence="5" key="1">
    <citation type="submission" date="2024-03" db="EMBL/GenBank/DDBJ databases">
        <title>WGS assembly of Saponaria officinalis var. Norfolk2.</title>
        <authorList>
            <person name="Jenkins J."/>
            <person name="Shu S."/>
            <person name="Grimwood J."/>
            <person name="Barry K."/>
            <person name="Goodstein D."/>
            <person name="Schmutz J."/>
            <person name="Leebens-Mack J."/>
            <person name="Osbourn A."/>
        </authorList>
    </citation>
    <scope>NUCLEOTIDE SEQUENCE [LARGE SCALE GENOMIC DNA]</scope>
    <source>
        <strain evidence="5">JIC</strain>
    </source>
</reference>
<dbReference type="AlphaFoldDB" id="A0AAW1NDW3"/>
<organism evidence="5 6">
    <name type="scientific">Saponaria officinalis</name>
    <name type="common">Common soapwort</name>
    <name type="synonym">Lychnis saponaria</name>
    <dbReference type="NCBI Taxonomy" id="3572"/>
    <lineage>
        <taxon>Eukaryota</taxon>
        <taxon>Viridiplantae</taxon>
        <taxon>Streptophyta</taxon>
        <taxon>Embryophyta</taxon>
        <taxon>Tracheophyta</taxon>
        <taxon>Spermatophyta</taxon>
        <taxon>Magnoliopsida</taxon>
        <taxon>eudicotyledons</taxon>
        <taxon>Gunneridae</taxon>
        <taxon>Pentapetalae</taxon>
        <taxon>Caryophyllales</taxon>
        <taxon>Caryophyllaceae</taxon>
        <taxon>Caryophylleae</taxon>
        <taxon>Saponaria</taxon>
    </lineage>
</organism>
<dbReference type="InterPro" id="IPR005516">
    <property type="entry name" value="Remorin_C"/>
</dbReference>
<feature type="coiled-coil region" evidence="2">
    <location>
        <begin position="519"/>
        <end position="561"/>
    </location>
</feature>
<feature type="compositionally biased region" description="Polar residues" evidence="3">
    <location>
        <begin position="407"/>
        <end position="417"/>
    </location>
</feature>
<evidence type="ECO:0000256" key="1">
    <source>
        <dbReference type="ARBA" id="ARBA00005711"/>
    </source>
</evidence>
<comment type="similarity">
    <text evidence="1">Belongs to the remorin family.</text>
</comment>
<evidence type="ECO:0000259" key="4">
    <source>
        <dbReference type="Pfam" id="PF03763"/>
    </source>
</evidence>
<dbReference type="Proteomes" id="UP001443914">
    <property type="component" value="Unassembled WGS sequence"/>
</dbReference>
<proteinExistence type="inferred from homology"/>
<accession>A0AAW1NDW3</accession>
<feature type="compositionally biased region" description="Basic and acidic residues" evidence="3">
    <location>
        <begin position="382"/>
        <end position="391"/>
    </location>
</feature>